<gene>
    <name evidence="2" type="primary">CCNE1</name>
</gene>
<dbReference type="AlphaFoldDB" id="A0A8C4RWC0"/>
<reference evidence="2" key="3">
    <citation type="submission" date="2025-09" db="UniProtKB">
        <authorList>
            <consortium name="Ensembl"/>
        </authorList>
    </citation>
    <scope>IDENTIFICATION</scope>
</reference>
<evidence type="ECO:0000256" key="1">
    <source>
        <dbReference type="SAM" id="MobiDB-lite"/>
    </source>
</evidence>
<accession>A0A8C4RWC0</accession>
<evidence type="ECO:0000313" key="3">
    <source>
        <dbReference type="Proteomes" id="UP000694620"/>
    </source>
</evidence>
<proteinExistence type="predicted"/>
<feature type="compositionally biased region" description="Polar residues" evidence="1">
    <location>
        <begin position="1"/>
        <end position="18"/>
    </location>
</feature>
<name>A0A8C4RWC0_ERPCA</name>
<sequence length="165" mass="19069">LGGENTISVHLNGTNLQSDKCETSKESASRSRKRKADVAIYLQDPDEEVAEMTKKKQYEILVSNNVVSAFYVIPISVIPTPDKELHEPVSVNKEHFVQYTFKNIFVTPTRSSPLPVLGWADKDDVWNNLMKKEKTYLRDRGNNKWSITYRFISCWVVCVFLYNYI</sequence>
<organism evidence="2 3">
    <name type="scientific">Erpetoichthys calabaricus</name>
    <name type="common">Rope fish</name>
    <name type="synonym">Calamoichthys calabaricus</name>
    <dbReference type="NCBI Taxonomy" id="27687"/>
    <lineage>
        <taxon>Eukaryota</taxon>
        <taxon>Metazoa</taxon>
        <taxon>Chordata</taxon>
        <taxon>Craniata</taxon>
        <taxon>Vertebrata</taxon>
        <taxon>Euteleostomi</taxon>
        <taxon>Actinopterygii</taxon>
        <taxon>Polypteriformes</taxon>
        <taxon>Polypteridae</taxon>
        <taxon>Erpetoichthys</taxon>
    </lineage>
</organism>
<evidence type="ECO:0000313" key="2">
    <source>
        <dbReference type="Ensembl" id="ENSECRP00000007763.1"/>
    </source>
</evidence>
<reference evidence="2" key="2">
    <citation type="submission" date="2025-08" db="UniProtKB">
        <authorList>
            <consortium name="Ensembl"/>
        </authorList>
    </citation>
    <scope>IDENTIFICATION</scope>
</reference>
<keyword evidence="3" id="KW-1185">Reference proteome</keyword>
<feature type="region of interest" description="Disordered" evidence="1">
    <location>
        <begin position="1"/>
        <end position="30"/>
    </location>
</feature>
<dbReference type="Proteomes" id="UP000694620">
    <property type="component" value="Chromosome 9"/>
</dbReference>
<reference evidence="2" key="1">
    <citation type="submission" date="2021-06" db="EMBL/GenBank/DDBJ databases">
        <authorList>
            <consortium name="Wellcome Sanger Institute Data Sharing"/>
        </authorList>
    </citation>
    <scope>NUCLEOTIDE SEQUENCE [LARGE SCALE GENOMIC DNA]</scope>
</reference>
<dbReference type="Ensembl" id="ENSECRT00000007886.1">
    <property type="protein sequence ID" value="ENSECRP00000007763.1"/>
    <property type="gene ID" value="ENSECRG00000005172.1"/>
</dbReference>
<feature type="compositionally biased region" description="Basic and acidic residues" evidence="1">
    <location>
        <begin position="19"/>
        <end position="29"/>
    </location>
</feature>
<protein>
    <submittedName>
        <fullName evidence="2">Cyclin E1</fullName>
    </submittedName>
</protein>
<dbReference type="GeneTree" id="ENSGT00940000156256"/>